<reference evidence="1" key="1">
    <citation type="submission" date="2018-05" db="EMBL/GenBank/DDBJ databases">
        <title>Draft genome of Mucuna pruriens seed.</title>
        <authorList>
            <person name="Nnadi N.E."/>
            <person name="Vos R."/>
            <person name="Hasami M.H."/>
            <person name="Devisetty U.K."/>
            <person name="Aguiy J.C."/>
        </authorList>
    </citation>
    <scope>NUCLEOTIDE SEQUENCE [LARGE SCALE GENOMIC DNA]</scope>
    <source>
        <strain evidence="1">JCA_2017</strain>
    </source>
</reference>
<feature type="non-terminal residue" evidence="1">
    <location>
        <position position="1"/>
    </location>
</feature>
<comment type="caution">
    <text evidence="1">The sequence shown here is derived from an EMBL/GenBank/DDBJ whole genome shotgun (WGS) entry which is preliminary data.</text>
</comment>
<gene>
    <name evidence="1" type="ORF">CR513_48945</name>
</gene>
<evidence type="ECO:0000313" key="2">
    <source>
        <dbReference type="Proteomes" id="UP000257109"/>
    </source>
</evidence>
<sequence>MDRNMIYVASGGALMDKTPVATIYLISNMASNTQQFGTRGAVMSRIVNKVNMIDNLSEATTVRQHQMSVEVKVCGICTFGEHPIDMCPTLQKTGSNNAMIVGSIGGYKYDKQPYPSRQYDGEQYQPSLSQGKYTAQRFESVQIMPLSIADSKIPNTTISTTATTIGSATRQFTFDGRMDEVVECENLPSQMIPNPEEGMSIVSLRSGRELPQ</sequence>
<dbReference type="EMBL" id="QJKJ01011243">
    <property type="protein sequence ID" value="RDX71671.1"/>
    <property type="molecule type" value="Genomic_DNA"/>
</dbReference>
<accession>A0A371F067</accession>
<evidence type="ECO:0000313" key="1">
    <source>
        <dbReference type="EMBL" id="RDX71671.1"/>
    </source>
</evidence>
<dbReference type="Proteomes" id="UP000257109">
    <property type="component" value="Unassembled WGS sequence"/>
</dbReference>
<protein>
    <submittedName>
        <fullName evidence="1">Uncharacterized protein</fullName>
    </submittedName>
</protein>
<name>A0A371F067_MUCPR</name>
<keyword evidence="2" id="KW-1185">Reference proteome</keyword>
<dbReference type="OrthoDB" id="999762at2759"/>
<dbReference type="AlphaFoldDB" id="A0A371F067"/>
<proteinExistence type="predicted"/>
<organism evidence="1 2">
    <name type="scientific">Mucuna pruriens</name>
    <name type="common">Velvet bean</name>
    <name type="synonym">Dolichos pruriens</name>
    <dbReference type="NCBI Taxonomy" id="157652"/>
    <lineage>
        <taxon>Eukaryota</taxon>
        <taxon>Viridiplantae</taxon>
        <taxon>Streptophyta</taxon>
        <taxon>Embryophyta</taxon>
        <taxon>Tracheophyta</taxon>
        <taxon>Spermatophyta</taxon>
        <taxon>Magnoliopsida</taxon>
        <taxon>eudicotyledons</taxon>
        <taxon>Gunneridae</taxon>
        <taxon>Pentapetalae</taxon>
        <taxon>rosids</taxon>
        <taxon>fabids</taxon>
        <taxon>Fabales</taxon>
        <taxon>Fabaceae</taxon>
        <taxon>Papilionoideae</taxon>
        <taxon>50 kb inversion clade</taxon>
        <taxon>NPAAA clade</taxon>
        <taxon>indigoferoid/millettioid clade</taxon>
        <taxon>Phaseoleae</taxon>
        <taxon>Mucuna</taxon>
    </lineage>
</organism>